<dbReference type="EMBL" id="CAADEX010000288">
    <property type="protein sequence ID" value="VFJ70566.1"/>
    <property type="molecule type" value="Genomic_DNA"/>
</dbReference>
<dbReference type="AlphaFoldDB" id="A0A450TR09"/>
<gene>
    <name evidence="1" type="ORF">BECKDK2373B_GA0170837_12883</name>
</gene>
<proteinExistence type="predicted"/>
<sequence length="116" mass="13186">MRDKALHPSWFATQKAYYDLVTHHTLPVCLPQLKNAPMATWTASEIQIYFHVFNATNGRSERSQFRLSVRSRDEEGTGIFVAISEMPFDEHVECLTMLKASMDKATGNKSNEATFS</sequence>
<protein>
    <submittedName>
        <fullName evidence="1">Uncharacterized protein</fullName>
    </submittedName>
</protein>
<evidence type="ECO:0000313" key="1">
    <source>
        <dbReference type="EMBL" id="VFJ70566.1"/>
    </source>
</evidence>
<reference evidence="1" key="1">
    <citation type="submission" date="2019-02" db="EMBL/GenBank/DDBJ databases">
        <authorList>
            <person name="Gruber-Vodicka R. H."/>
            <person name="Seah K. B. B."/>
        </authorList>
    </citation>
    <scope>NUCLEOTIDE SEQUENCE</scope>
    <source>
        <strain evidence="1">BECK_DK47</strain>
    </source>
</reference>
<accession>A0A450TR09</accession>
<organism evidence="1">
    <name type="scientific">Candidatus Kentrum sp. DK</name>
    <dbReference type="NCBI Taxonomy" id="2126562"/>
    <lineage>
        <taxon>Bacteria</taxon>
        <taxon>Pseudomonadati</taxon>
        <taxon>Pseudomonadota</taxon>
        <taxon>Gammaproteobacteria</taxon>
        <taxon>Candidatus Kentrum</taxon>
    </lineage>
</organism>
<name>A0A450TR09_9GAMM</name>